<accession>A0A6B8RGT4</accession>
<dbReference type="Pfam" id="PF01926">
    <property type="entry name" value="MMR_HSR1"/>
    <property type="match status" value="1"/>
</dbReference>
<evidence type="ECO:0000259" key="1">
    <source>
        <dbReference type="PROSITE" id="PS51721"/>
    </source>
</evidence>
<keyword evidence="3" id="KW-1185">Reference proteome</keyword>
<dbReference type="OrthoDB" id="9773841at2"/>
<dbReference type="KEGG" id="ppsc:EHS13_12660"/>
<dbReference type="NCBIfam" id="TIGR03597">
    <property type="entry name" value="GTPase_YqeH"/>
    <property type="match status" value="1"/>
</dbReference>
<dbReference type="InterPro" id="IPR006073">
    <property type="entry name" value="GTP-bd"/>
</dbReference>
<dbReference type="PROSITE" id="PS51721">
    <property type="entry name" value="G_CP"/>
    <property type="match status" value="1"/>
</dbReference>
<gene>
    <name evidence="2" type="primary">yqeH</name>
    <name evidence="2" type="ORF">EHS13_12660</name>
</gene>
<dbReference type="Pfam" id="PF21516">
    <property type="entry name" value="YqeH-like_C"/>
    <property type="match status" value="1"/>
</dbReference>
<dbReference type="PANTHER" id="PTHR46434:SF1">
    <property type="entry name" value="GENETIC INTERACTOR OF PROHIBITINS 3, MITOCHONDRIAL"/>
    <property type="match status" value="1"/>
</dbReference>
<dbReference type="InterPro" id="IPR019988">
    <property type="entry name" value="GTP-bd_ribosome_bgen_YqeH"/>
</dbReference>
<evidence type="ECO:0000313" key="2">
    <source>
        <dbReference type="EMBL" id="QGQ95671.1"/>
    </source>
</evidence>
<dbReference type="GO" id="GO:0005525">
    <property type="term" value="F:GTP binding"/>
    <property type="evidence" value="ECO:0007669"/>
    <property type="project" value="InterPro"/>
</dbReference>
<organism evidence="2 3">
    <name type="scientific">Paenibacillus psychroresistens</name>
    <dbReference type="NCBI Taxonomy" id="1778678"/>
    <lineage>
        <taxon>Bacteria</taxon>
        <taxon>Bacillati</taxon>
        <taxon>Bacillota</taxon>
        <taxon>Bacilli</taxon>
        <taxon>Bacillales</taxon>
        <taxon>Paenibacillaceae</taxon>
        <taxon>Paenibacillus</taxon>
    </lineage>
</organism>
<protein>
    <submittedName>
        <fullName evidence="2">Ribosome biogenesis GTPase YqeH</fullName>
    </submittedName>
</protein>
<dbReference type="AlphaFoldDB" id="A0A6B8RGT4"/>
<dbReference type="InterPro" id="IPR030378">
    <property type="entry name" value="G_CP_dom"/>
</dbReference>
<feature type="domain" description="CP-type G" evidence="1">
    <location>
        <begin position="64"/>
        <end position="227"/>
    </location>
</feature>
<proteinExistence type="predicted"/>
<dbReference type="SUPFAM" id="SSF52540">
    <property type="entry name" value="P-loop containing nucleoside triphosphate hydrolases"/>
    <property type="match status" value="1"/>
</dbReference>
<name>A0A6B8RGT4_9BACL</name>
<evidence type="ECO:0000313" key="3">
    <source>
        <dbReference type="Proteomes" id="UP000426246"/>
    </source>
</evidence>
<dbReference type="EMBL" id="CP034235">
    <property type="protein sequence ID" value="QGQ95671.1"/>
    <property type="molecule type" value="Genomic_DNA"/>
</dbReference>
<dbReference type="Proteomes" id="UP000426246">
    <property type="component" value="Chromosome"/>
</dbReference>
<dbReference type="RefSeq" id="WP_155700707.1">
    <property type="nucleotide sequence ID" value="NZ_CP034235.1"/>
</dbReference>
<dbReference type="InterPro" id="IPR050896">
    <property type="entry name" value="Mito_lipid_metab_GTPase"/>
</dbReference>
<dbReference type="InterPro" id="IPR027417">
    <property type="entry name" value="P-loop_NTPase"/>
</dbReference>
<dbReference type="PANTHER" id="PTHR46434">
    <property type="entry name" value="GENETIC INTERACTOR OF PROHIBITINS 3, MITOCHONDRIAL"/>
    <property type="match status" value="1"/>
</dbReference>
<dbReference type="InterPro" id="IPR048422">
    <property type="entry name" value="NOA1/YqeH-like_C"/>
</dbReference>
<reference evidence="3" key="1">
    <citation type="submission" date="2018-11" db="EMBL/GenBank/DDBJ databases">
        <title>Complete genome sequence of Paenibacillus sp. ML311-T8.</title>
        <authorList>
            <person name="Nam Y.-D."/>
            <person name="Kang J."/>
            <person name="Chung W.-H."/>
            <person name="Park Y.S."/>
        </authorList>
    </citation>
    <scope>NUCLEOTIDE SEQUENCE [LARGE SCALE GENOMIC DNA]</scope>
    <source>
        <strain evidence="3">ML311-T8</strain>
    </source>
</reference>
<sequence length="373" mass="41658">MVEEVIEITNCEGCGVKLQTVDTAKLGFIPEQALTRVPIICQRCFRIKHYNEVSSVALHQDDFLQILGHIGGTQSLVVHIVDIFDFEGSLIGSLPRFIGTNPLMLVVNKVDLLPKVSNLNKIVNWIQRQLKEQGLKPVEIVMVSAKKNIGFERFMQTLDKHRAGKDIYVVGATNVGKSTLINRLIRDYSDLEAELTTSQYPGTTLDIVKIPLDDGKFIIDTPGIVYKHRLSELVAKKDIQALLPSEAIKPMVFQLNEQQSLFFGALARFDFVRGERQSFTCYVSSAIKIHRTKLEKADELYAEHRGVMLKPPTLADIELLPPLAKHPIHIKKGSNIDVLISGLGWIKINSLAGAELEVHVPKGVKLSIRESLI</sequence>
<dbReference type="Gene3D" id="3.40.50.300">
    <property type="entry name" value="P-loop containing nucleotide triphosphate hydrolases"/>
    <property type="match status" value="1"/>
</dbReference>
<dbReference type="CDD" id="cd01855">
    <property type="entry name" value="YqeH"/>
    <property type="match status" value="1"/>
</dbReference>